<name>A0A2K3DHK7_CHLRE</name>
<dbReference type="GeneID" id="5719968"/>
<dbReference type="ExpressionAtlas" id="A0A2K3DHK7">
    <property type="expression patterns" value="baseline"/>
</dbReference>
<sequence length="126" mass="13015">MAATTTEAVISAPPAPPTCSWTDHSTGPCKLVVINHRGSPVQLVWLSYDGAEQVYNVLESGAETHQDTYSTHVWELKDEDGKRLVQYAGPSAKLYVTSAGVTIVGTPPPPPADAPGPSGSGAAGSS</sequence>
<dbReference type="PaxDb" id="3055-EDP02715"/>
<evidence type="ECO:0000256" key="1">
    <source>
        <dbReference type="SAM" id="MobiDB-lite"/>
    </source>
</evidence>
<dbReference type="Proteomes" id="UP000006906">
    <property type="component" value="Chromosome 8"/>
</dbReference>
<dbReference type="OrthoDB" id="413400at2759"/>
<feature type="region of interest" description="Disordered" evidence="1">
    <location>
        <begin position="102"/>
        <end position="126"/>
    </location>
</feature>
<evidence type="ECO:0000313" key="4">
    <source>
        <dbReference type="Proteomes" id="UP000006906"/>
    </source>
</evidence>
<dbReference type="Gramene" id="PNW80016">
    <property type="protein sequence ID" value="PNW80016"/>
    <property type="gene ID" value="CHLRE_08g374350v5"/>
</dbReference>
<dbReference type="RefSeq" id="XP_001694282.2">
    <property type="nucleotide sequence ID" value="XM_001694230.2"/>
</dbReference>
<gene>
    <name evidence="3" type="ORF">CHLRE_08g374350v5</name>
</gene>
<dbReference type="InterPro" id="IPR024053">
    <property type="entry name" value="VHL_beta_dom"/>
</dbReference>
<feature type="domain" description="von Hippel-Lindau disease tumour suppressor beta" evidence="2">
    <location>
        <begin position="25"/>
        <end position="82"/>
    </location>
</feature>
<keyword evidence="4" id="KW-1185">Reference proteome</keyword>
<organism evidence="3 4">
    <name type="scientific">Chlamydomonas reinhardtii</name>
    <name type="common">Chlamydomonas smithii</name>
    <dbReference type="NCBI Taxonomy" id="3055"/>
    <lineage>
        <taxon>Eukaryota</taxon>
        <taxon>Viridiplantae</taxon>
        <taxon>Chlorophyta</taxon>
        <taxon>core chlorophytes</taxon>
        <taxon>Chlorophyceae</taxon>
        <taxon>CS clade</taxon>
        <taxon>Chlamydomonadales</taxon>
        <taxon>Chlamydomonadaceae</taxon>
        <taxon>Chlamydomonas</taxon>
    </lineage>
</organism>
<dbReference type="InterPro" id="IPR037140">
    <property type="entry name" value="VHL_beta_dom_sf"/>
</dbReference>
<evidence type="ECO:0000313" key="3">
    <source>
        <dbReference type="EMBL" id="PNW80016.1"/>
    </source>
</evidence>
<dbReference type="InterPro" id="IPR036208">
    <property type="entry name" value="VHL_sf"/>
</dbReference>
<dbReference type="Pfam" id="PF01847">
    <property type="entry name" value="VHL"/>
    <property type="match status" value="1"/>
</dbReference>
<evidence type="ECO:0000259" key="2">
    <source>
        <dbReference type="Pfam" id="PF01847"/>
    </source>
</evidence>
<dbReference type="Gene3D" id="2.60.40.780">
    <property type="entry name" value="von Hippel-Lindau disease tumour suppressor, beta domain"/>
    <property type="match status" value="1"/>
</dbReference>
<dbReference type="InParanoid" id="A0A2K3DHK7"/>
<dbReference type="KEGG" id="cre:CHLRE_08g374350v5"/>
<reference evidence="3 4" key="1">
    <citation type="journal article" date="2007" name="Science">
        <title>The Chlamydomonas genome reveals the evolution of key animal and plant functions.</title>
        <authorList>
            <person name="Merchant S.S."/>
            <person name="Prochnik S.E."/>
            <person name="Vallon O."/>
            <person name="Harris E.H."/>
            <person name="Karpowicz S.J."/>
            <person name="Witman G.B."/>
            <person name="Terry A."/>
            <person name="Salamov A."/>
            <person name="Fritz-Laylin L.K."/>
            <person name="Marechal-Drouard L."/>
            <person name="Marshall W.F."/>
            <person name="Qu L.H."/>
            <person name="Nelson D.R."/>
            <person name="Sanderfoot A.A."/>
            <person name="Spalding M.H."/>
            <person name="Kapitonov V.V."/>
            <person name="Ren Q."/>
            <person name="Ferris P."/>
            <person name="Lindquist E."/>
            <person name="Shapiro H."/>
            <person name="Lucas S.M."/>
            <person name="Grimwood J."/>
            <person name="Schmutz J."/>
            <person name="Cardol P."/>
            <person name="Cerutti H."/>
            <person name="Chanfreau G."/>
            <person name="Chen C.L."/>
            <person name="Cognat V."/>
            <person name="Croft M.T."/>
            <person name="Dent R."/>
            <person name="Dutcher S."/>
            <person name="Fernandez E."/>
            <person name="Fukuzawa H."/>
            <person name="Gonzalez-Ballester D."/>
            <person name="Gonzalez-Halphen D."/>
            <person name="Hallmann A."/>
            <person name="Hanikenne M."/>
            <person name="Hippler M."/>
            <person name="Inwood W."/>
            <person name="Jabbari K."/>
            <person name="Kalanon M."/>
            <person name="Kuras R."/>
            <person name="Lefebvre P.A."/>
            <person name="Lemaire S.D."/>
            <person name="Lobanov A.V."/>
            <person name="Lohr M."/>
            <person name="Manuell A."/>
            <person name="Meier I."/>
            <person name="Mets L."/>
            <person name="Mittag M."/>
            <person name="Mittelmeier T."/>
            <person name="Moroney J.V."/>
            <person name="Moseley J."/>
            <person name="Napoli C."/>
            <person name="Nedelcu A.M."/>
            <person name="Niyogi K."/>
            <person name="Novoselov S.V."/>
            <person name="Paulsen I.T."/>
            <person name="Pazour G."/>
            <person name="Purton S."/>
            <person name="Ral J.P."/>
            <person name="Riano-Pachon D.M."/>
            <person name="Riekhof W."/>
            <person name="Rymarquis L."/>
            <person name="Schroda M."/>
            <person name="Stern D."/>
            <person name="Umen J."/>
            <person name="Willows R."/>
            <person name="Wilson N."/>
            <person name="Zimmer S.L."/>
            <person name="Allmer J."/>
            <person name="Balk J."/>
            <person name="Bisova K."/>
            <person name="Chen C.J."/>
            <person name="Elias M."/>
            <person name="Gendler K."/>
            <person name="Hauser C."/>
            <person name="Lamb M.R."/>
            <person name="Ledford H."/>
            <person name="Long J.C."/>
            <person name="Minagawa J."/>
            <person name="Page M.D."/>
            <person name="Pan J."/>
            <person name="Pootakham W."/>
            <person name="Roje S."/>
            <person name="Rose A."/>
            <person name="Stahlberg E."/>
            <person name="Terauchi A.M."/>
            <person name="Yang P."/>
            <person name="Ball S."/>
            <person name="Bowler C."/>
            <person name="Dieckmann C.L."/>
            <person name="Gladyshev V.N."/>
            <person name="Green P."/>
            <person name="Jorgensen R."/>
            <person name="Mayfield S."/>
            <person name="Mueller-Roeber B."/>
            <person name="Rajamani S."/>
            <person name="Sayre R.T."/>
            <person name="Brokstein P."/>
            <person name="Dubchak I."/>
            <person name="Goodstein D."/>
            <person name="Hornick L."/>
            <person name="Huang Y.W."/>
            <person name="Jhaveri J."/>
            <person name="Luo Y."/>
            <person name="Martinez D."/>
            <person name="Ngau W.C."/>
            <person name="Otillar B."/>
            <person name="Poliakov A."/>
            <person name="Porter A."/>
            <person name="Szajkowski L."/>
            <person name="Werner G."/>
            <person name="Zhou K."/>
            <person name="Grigoriev I.V."/>
            <person name="Rokhsar D.S."/>
            <person name="Grossman A.R."/>
        </authorList>
    </citation>
    <scope>NUCLEOTIDE SEQUENCE [LARGE SCALE GENOMIC DNA]</scope>
    <source>
        <strain evidence="4">CC-503</strain>
    </source>
</reference>
<protein>
    <recommendedName>
        <fullName evidence="2">von Hippel-Lindau disease tumour suppressor beta domain-containing protein</fullName>
    </recommendedName>
</protein>
<dbReference type="AlphaFoldDB" id="A0A2K3DHK7"/>
<dbReference type="OMA" id="QLVWLSY"/>
<accession>A0A2K3DHK7</accession>
<dbReference type="EMBL" id="CM008969">
    <property type="protein sequence ID" value="PNW80016.1"/>
    <property type="molecule type" value="Genomic_DNA"/>
</dbReference>
<dbReference type="SUPFAM" id="SSF49468">
    <property type="entry name" value="VHL"/>
    <property type="match status" value="1"/>
</dbReference>
<proteinExistence type="predicted"/>